<dbReference type="InterPro" id="IPR036890">
    <property type="entry name" value="HATPase_C_sf"/>
</dbReference>
<evidence type="ECO:0000256" key="2">
    <source>
        <dbReference type="PROSITE-ProRule" id="PRU00169"/>
    </source>
</evidence>
<dbReference type="SUPFAM" id="SSF55874">
    <property type="entry name" value="ATPase domain of HSP90 chaperone/DNA topoisomerase II/histidine kinase"/>
    <property type="match status" value="1"/>
</dbReference>
<feature type="domain" description="Response regulatory" evidence="4">
    <location>
        <begin position="3"/>
        <end position="118"/>
    </location>
</feature>
<evidence type="ECO:0000256" key="3">
    <source>
        <dbReference type="SAM" id="MobiDB-lite"/>
    </source>
</evidence>
<protein>
    <submittedName>
        <fullName evidence="5">Sensory histidine kinase YfhA</fullName>
    </submittedName>
</protein>
<evidence type="ECO:0000259" key="4">
    <source>
        <dbReference type="PROSITE" id="PS50110"/>
    </source>
</evidence>
<dbReference type="Gene3D" id="3.40.50.2300">
    <property type="match status" value="1"/>
</dbReference>
<dbReference type="PROSITE" id="PS50110">
    <property type="entry name" value="RESPONSE_REGULATORY"/>
    <property type="match status" value="1"/>
</dbReference>
<dbReference type="PANTHER" id="PTHR44591">
    <property type="entry name" value="STRESS RESPONSE REGULATOR PROTEIN 1"/>
    <property type="match status" value="1"/>
</dbReference>
<dbReference type="KEGG" id="ttf:THTE_0149"/>
<dbReference type="Gene3D" id="3.30.565.10">
    <property type="entry name" value="Histidine kinase-like ATPase, C-terminal domain"/>
    <property type="match status" value="1"/>
</dbReference>
<keyword evidence="6" id="KW-1185">Reference proteome</keyword>
<dbReference type="GO" id="GO:0016301">
    <property type="term" value="F:kinase activity"/>
    <property type="evidence" value="ECO:0007669"/>
    <property type="project" value="UniProtKB-KW"/>
</dbReference>
<dbReference type="SUPFAM" id="SSF52172">
    <property type="entry name" value="CheY-like"/>
    <property type="match status" value="1"/>
</dbReference>
<dbReference type="Proteomes" id="UP000215086">
    <property type="component" value="Chromosome"/>
</dbReference>
<sequence>MIRVLVVDDSPGDRQWLAGLLARSSDYEVITAANGEEAIRLVAEYSPHVIVTDMLMPGMNGLELVAALRQAFPGLPVILVTAHGSEDLALEALRRGASSYVAKSWAARRLLPTVHQVAEAAVQRAKISRLNQYLQHCGFSFSLASDCQLLKPILNFVHGLLECLELDSGEITRINIALQEALSNAVFHGNLELSSALREEDEAQYFALAERRRKEPPYCNRRVYFRGELSRQKLEFVIRDEGPGFDPSVLPNPHDPESLECPCGRGLLLIYSFMDEVSFNERGNEIRLVKRLSEKGTPEQPVVGPRDAPEETPLR</sequence>
<organism evidence="5 6">
    <name type="scientific">Thermogutta terrifontis</name>
    <dbReference type="NCBI Taxonomy" id="1331910"/>
    <lineage>
        <taxon>Bacteria</taxon>
        <taxon>Pseudomonadati</taxon>
        <taxon>Planctomycetota</taxon>
        <taxon>Planctomycetia</taxon>
        <taxon>Pirellulales</taxon>
        <taxon>Thermoguttaceae</taxon>
        <taxon>Thermogutta</taxon>
    </lineage>
</organism>
<evidence type="ECO:0000256" key="1">
    <source>
        <dbReference type="ARBA" id="ARBA00022553"/>
    </source>
</evidence>
<dbReference type="GO" id="GO:0000160">
    <property type="term" value="P:phosphorelay signal transduction system"/>
    <property type="evidence" value="ECO:0007669"/>
    <property type="project" value="InterPro"/>
</dbReference>
<dbReference type="SMART" id="SM00448">
    <property type="entry name" value="REC"/>
    <property type="match status" value="1"/>
</dbReference>
<reference evidence="5 6" key="1">
    <citation type="journal article" name="Front. Microbiol.">
        <title>Sugar Metabolism of the First Thermophilic Planctomycete Thermogutta terrifontis: Comparative Genomic and Transcriptomic Approaches.</title>
        <authorList>
            <person name="Elcheninov A.G."/>
            <person name="Menzel P."/>
            <person name="Gudbergsdottir S.R."/>
            <person name="Slesarev A.I."/>
            <person name="Kadnikov V.V."/>
            <person name="Krogh A."/>
            <person name="Bonch-Osmolovskaya E.A."/>
            <person name="Peng X."/>
            <person name="Kublanov I.V."/>
        </authorList>
    </citation>
    <scope>NUCLEOTIDE SEQUENCE [LARGE SCALE GENOMIC DNA]</scope>
    <source>
        <strain evidence="5 6">R1</strain>
    </source>
</reference>
<evidence type="ECO:0000313" key="5">
    <source>
        <dbReference type="EMBL" id="ASV72751.1"/>
    </source>
</evidence>
<dbReference type="AlphaFoldDB" id="A0A286R9W5"/>
<dbReference type="OrthoDB" id="9770645at2"/>
<accession>A0A286R9W5</accession>
<evidence type="ECO:0000313" key="6">
    <source>
        <dbReference type="Proteomes" id="UP000215086"/>
    </source>
</evidence>
<dbReference type="InterPro" id="IPR050595">
    <property type="entry name" value="Bact_response_regulator"/>
</dbReference>
<keyword evidence="1 2" id="KW-0597">Phosphoprotein</keyword>
<proteinExistence type="predicted"/>
<dbReference type="InterPro" id="IPR003594">
    <property type="entry name" value="HATPase_dom"/>
</dbReference>
<dbReference type="CDD" id="cd17535">
    <property type="entry name" value="REC_NarL-like"/>
    <property type="match status" value="1"/>
</dbReference>
<dbReference type="PANTHER" id="PTHR44591:SF3">
    <property type="entry name" value="RESPONSE REGULATORY DOMAIN-CONTAINING PROTEIN"/>
    <property type="match status" value="1"/>
</dbReference>
<gene>
    <name evidence="5" type="ORF">THTE_0149</name>
</gene>
<name>A0A286R9W5_9BACT</name>
<keyword evidence="5" id="KW-0808">Transferase</keyword>
<dbReference type="InterPro" id="IPR011006">
    <property type="entry name" value="CheY-like_superfamily"/>
</dbReference>
<dbReference type="RefSeq" id="WP_095413588.1">
    <property type="nucleotide sequence ID" value="NZ_CP018477.1"/>
</dbReference>
<feature type="region of interest" description="Disordered" evidence="3">
    <location>
        <begin position="293"/>
        <end position="315"/>
    </location>
</feature>
<keyword evidence="5" id="KW-0418">Kinase</keyword>
<dbReference type="InterPro" id="IPR058245">
    <property type="entry name" value="NreC/VraR/RcsB-like_REC"/>
</dbReference>
<dbReference type="EMBL" id="CP018477">
    <property type="protein sequence ID" value="ASV72751.1"/>
    <property type="molecule type" value="Genomic_DNA"/>
</dbReference>
<dbReference type="CDD" id="cd16936">
    <property type="entry name" value="HATPase_RsbW-like"/>
    <property type="match status" value="1"/>
</dbReference>
<dbReference type="InterPro" id="IPR001789">
    <property type="entry name" value="Sig_transdc_resp-reg_receiver"/>
</dbReference>
<dbReference type="Pfam" id="PF13581">
    <property type="entry name" value="HATPase_c_2"/>
    <property type="match status" value="1"/>
</dbReference>
<feature type="modified residue" description="4-aspartylphosphate" evidence="2">
    <location>
        <position position="53"/>
    </location>
</feature>
<dbReference type="Pfam" id="PF00072">
    <property type="entry name" value="Response_reg"/>
    <property type="match status" value="1"/>
</dbReference>